<dbReference type="EMBL" id="MGDB01000138">
    <property type="protein sequence ID" value="OGL38751.1"/>
    <property type="molecule type" value="Genomic_DNA"/>
</dbReference>
<comment type="caution">
    <text evidence="1">The sequence shown here is derived from an EMBL/GenBank/DDBJ whole genome shotgun (WGS) entry which is preliminary data.</text>
</comment>
<dbReference type="Proteomes" id="UP000178526">
    <property type="component" value="Unassembled WGS sequence"/>
</dbReference>
<sequence length="191" mass="21993">MPEDKTDWKALHRFAQMRGFGLMGLMSVDILKKFGKDGERSLRDFFIKVGQMSATAFLKETGQETKRIRSDFENYCAWQDWFMASQRADNSGSQVKPVTILEQKDGKPTHVRAERIGCMINNAWDALNIKDIATRKKLCNIFTEIDYGVRDIIGKDCIEFVRFDCQSEREHGDPGLPQGKPFCVFEIKIKQ</sequence>
<name>A0A1F7RBH3_9BACT</name>
<accession>A0A1F7RBH3</accession>
<evidence type="ECO:0008006" key="3">
    <source>
        <dbReference type="Google" id="ProtNLM"/>
    </source>
</evidence>
<proteinExistence type="predicted"/>
<gene>
    <name evidence="1" type="ORF">A2042_09740</name>
</gene>
<protein>
    <recommendedName>
        <fullName evidence="3">L-2-amino-thiazoline-4-carboxylic acid hydrolase</fullName>
    </recommendedName>
</protein>
<organism evidence="1 2">
    <name type="scientific">Candidatus Schekmanbacteria bacterium GWA2_38_11</name>
    <dbReference type="NCBI Taxonomy" id="1817876"/>
    <lineage>
        <taxon>Bacteria</taxon>
        <taxon>Candidatus Schekmaniibacteriota</taxon>
    </lineage>
</organism>
<evidence type="ECO:0000313" key="2">
    <source>
        <dbReference type="Proteomes" id="UP000178526"/>
    </source>
</evidence>
<evidence type="ECO:0000313" key="1">
    <source>
        <dbReference type="EMBL" id="OGL38751.1"/>
    </source>
</evidence>
<reference evidence="1 2" key="1">
    <citation type="journal article" date="2016" name="Nat. Commun.">
        <title>Thousands of microbial genomes shed light on interconnected biogeochemical processes in an aquifer system.</title>
        <authorList>
            <person name="Anantharaman K."/>
            <person name="Brown C.T."/>
            <person name="Hug L.A."/>
            <person name="Sharon I."/>
            <person name="Castelle C.J."/>
            <person name="Probst A.J."/>
            <person name="Thomas B.C."/>
            <person name="Singh A."/>
            <person name="Wilkins M.J."/>
            <person name="Karaoz U."/>
            <person name="Brodie E.L."/>
            <person name="Williams K.H."/>
            <person name="Hubbard S.S."/>
            <person name="Banfield J.F."/>
        </authorList>
    </citation>
    <scope>NUCLEOTIDE SEQUENCE [LARGE SCALE GENOMIC DNA]</scope>
</reference>
<dbReference type="AlphaFoldDB" id="A0A1F7RBH3"/>